<comment type="caution">
    <text evidence="2">The sequence shown here is derived from an EMBL/GenBank/DDBJ whole genome shotgun (WGS) entry which is preliminary data.</text>
</comment>
<dbReference type="AlphaFoldDB" id="A1HMC1"/>
<feature type="coiled-coil region" evidence="1">
    <location>
        <begin position="437"/>
        <end position="464"/>
    </location>
</feature>
<keyword evidence="3" id="KW-1185">Reference proteome</keyword>
<dbReference type="OrthoDB" id="9761532at2"/>
<gene>
    <name evidence="2" type="ORF">TcarDRAFT_2654</name>
</gene>
<dbReference type="RefSeq" id="WP_007288172.1">
    <property type="nucleotide sequence ID" value="NZ_AAWL01000001.1"/>
</dbReference>
<accession>A1HMC1</accession>
<name>A1HMC1_9FIRM</name>
<sequence>MDKWYLYCDPDSKEILESSAPKAFLVGSDFGYGNFGDILQLKGTIRLHNSIGSFIPIPVFAVESISDQNFILYAKRVYGVSCILFVSQKPLDFSESGLYIEKALNFRAVELMHLYGGGFLNGKWGDYVLSLTEFLINSLKIPAYVISGQQVDSIFSERVAKHIVTFKPLMVGVRDELSRQNLANNGIAASFSFDDAYEELKKLASGFDVDVSRGLLLHLNLSTYTGNDNQLSLLCDHLNKLTTTEAAKGGVTVINAFNDKRHFVVDTLSSIKELEKQFPFGDYRVLDGAFLAYCGKPCNKKRISALMAYSCSYHVTLFMHLLGVPCWLNSNNDYYSQKCLALDIKQSFEEFLVNPVLPDYEWKVAARKRWLEGVVNCIQGLVSKRREITAILDYDPVGFSHKFVYKSNEIASIHDVEWHKNNATKYWEEASHFKWRLALAEQDIACKEQEIASLKQAVEERDAQIAAVLSSRSWRLTKPLRVLRKLVMGDF</sequence>
<evidence type="ECO:0000313" key="3">
    <source>
        <dbReference type="Proteomes" id="UP000005139"/>
    </source>
</evidence>
<reference evidence="2 3" key="2">
    <citation type="submission" date="2007-01" db="EMBL/GenBank/DDBJ databases">
        <title>Sequencing of the draft genome and assembly of Thermosinus carboxydivorans Nor1.</title>
        <authorList>
            <consortium name="US DOE Joint Genome Institute (JGI-PGF)"/>
            <person name="Copeland A."/>
            <person name="Lucas S."/>
            <person name="Lapidus A."/>
            <person name="Barry K."/>
            <person name="Glavina del Rio T."/>
            <person name="Dalin E."/>
            <person name="Tice H."/>
            <person name="Bruce D."/>
            <person name="Pitluck S."/>
            <person name="Richardson P."/>
        </authorList>
    </citation>
    <scope>NUCLEOTIDE SEQUENCE [LARGE SCALE GENOMIC DNA]</scope>
    <source>
        <strain evidence="2 3">Nor1</strain>
    </source>
</reference>
<organism evidence="2 3">
    <name type="scientific">Thermosinus carboxydivorans Nor1</name>
    <dbReference type="NCBI Taxonomy" id="401526"/>
    <lineage>
        <taxon>Bacteria</taxon>
        <taxon>Bacillati</taxon>
        <taxon>Bacillota</taxon>
        <taxon>Negativicutes</taxon>
        <taxon>Selenomonadales</taxon>
        <taxon>Sporomusaceae</taxon>
        <taxon>Thermosinus</taxon>
    </lineage>
</organism>
<proteinExistence type="predicted"/>
<protein>
    <recommendedName>
        <fullName evidence="4">Polysaccharide pyruvyl transferase domain-containing protein</fullName>
    </recommendedName>
</protein>
<keyword evidence="1" id="KW-0175">Coiled coil</keyword>
<dbReference type="EMBL" id="AAWL01000001">
    <property type="protein sequence ID" value="EAX48965.1"/>
    <property type="molecule type" value="Genomic_DNA"/>
</dbReference>
<evidence type="ECO:0008006" key="4">
    <source>
        <dbReference type="Google" id="ProtNLM"/>
    </source>
</evidence>
<dbReference type="eggNOG" id="COG2327">
    <property type="taxonomic scope" value="Bacteria"/>
</dbReference>
<evidence type="ECO:0000256" key="1">
    <source>
        <dbReference type="SAM" id="Coils"/>
    </source>
</evidence>
<dbReference type="Proteomes" id="UP000005139">
    <property type="component" value="Unassembled WGS sequence"/>
</dbReference>
<evidence type="ECO:0000313" key="2">
    <source>
        <dbReference type="EMBL" id="EAX48965.1"/>
    </source>
</evidence>
<reference evidence="2 3" key="1">
    <citation type="submission" date="2007-01" db="EMBL/GenBank/DDBJ databases">
        <title>Annotation of the draft genome assembly of Thermosinus carboxydivorans Nor1.</title>
        <authorList>
            <consortium name="US DOE Joint Genome Institute (JGI-ORNL)"/>
            <person name="Larimer F."/>
            <person name="Land M."/>
            <person name="Hauser L."/>
        </authorList>
    </citation>
    <scope>NUCLEOTIDE SEQUENCE [LARGE SCALE GENOMIC DNA]</scope>
    <source>
        <strain evidence="2 3">Nor1</strain>
    </source>
</reference>